<evidence type="ECO:0000256" key="1">
    <source>
        <dbReference type="ARBA" id="ARBA00022571"/>
    </source>
</evidence>
<comment type="catalytic activity">
    <reaction evidence="5">
        <text>N-acetyl-L-glutamate 5-semialdehyde + phosphate + NADP(+) = N-acetyl-L-glutamyl 5-phosphate + NADPH + H(+)</text>
        <dbReference type="Rhea" id="RHEA:21588"/>
        <dbReference type="ChEBI" id="CHEBI:15378"/>
        <dbReference type="ChEBI" id="CHEBI:29123"/>
        <dbReference type="ChEBI" id="CHEBI:43474"/>
        <dbReference type="ChEBI" id="CHEBI:57783"/>
        <dbReference type="ChEBI" id="CHEBI:57936"/>
        <dbReference type="ChEBI" id="CHEBI:58349"/>
        <dbReference type="EC" id="1.2.1.38"/>
    </reaction>
</comment>
<keyword evidence="2 5" id="KW-0028">Amino-acid biosynthesis</keyword>
<dbReference type="EC" id="1.2.1.38" evidence="5"/>
<comment type="function">
    <text evidence="5">Catalyzes the NADPH-dependent reduction of N-acetyl-5-glutamyl phosphate to yield N-acetyl-L-glutamate 5-semialdehyde.</text>
</comment>
<evidence type="ECO:0000256" key="2">
    <source>
        <dbReference type="ARBA" id="ARBA00022605"/>
    </source>
</evidence>
<keyword evidence="5" id="KW-0963">Cytoplasm</keyword>
<dbReference type="InterPro" id="IPR000706">
    <property type="entry name" value="AGPR_type-1"/>
</dbReference>
<reference evidence="8 9" key="1">
    <citation type="journal article" date="2019" name="Int. J. Syst. Evol. Microbiol.">
        <title>The Global Catalogue of Microorganisms (GCM) 10K type strain sequencing project: providing services to taxonomists for standard genome sequencing and annotation.</title>
        <authorList>
            <consortium name="The Broad Institute Genomics Platform"/>
            <consortium name="The Broad Institute Genome Sequencing Center for Infectious Disease"/>
            <person name="Wu L."/>
            <person name="Ma J."/>
        </authorList>
    </citation>
    <scope>NUCLEOTIDE SEQUENCE [LARGE SCALE GENOMIC DNA]</scope>
    <source>
        <strain evidence="8 9">JCM 15608</strain>
    </source>
</reference>
<dbReference type="Gene3D" id="3.30.360.10">
    <property type="entry name" value="Dihydrodipicolinate Reductase, domain 2"/>
    <property type="match status" value="1"/>
</dbReference>
<evidence type="ECO:0000256" key="5">
    <source>
        <dbReference type="HAMAP-Rule" id="MF_00150"/>
    </source>
</evidence>
<dbReference type="Gene3D" id="3.40.50.720">
    <property type="entry name" value="NAD(P)-binding Rossmann-like Domain"/>
    <property type="match status" value="1"/>
</dbReference>
<evidence type="ECO:0000313" key="8">
    <source>
        <dbReference type="EMBL" id="GAA0822858.1"/>
    </source>
</evidence>
<evidence type="ECO:0000259" key="7">
    <source>
        <dbReference type="SMART" id="SM00859"/>
    </source>
</evidence>
<dbReference type="Pfam" id="PF01118">
    <property type="entry name" value="Semialdhyde_dh"/>
    <property type="match status" value="1"/>
</dbReference>
<dbReference type="PROSITE" id="PS01224">
    <property type="entry name" value="ARGC"/>
    <property type="match status" value="1"/>
</dbReference>
<dbReference type="PANTHER" id="PTHR32338">
    <property type="entry name" value="N-ACETYL-GAMMA-GLUTAMYL-PHOSPHATE REDUCTASE, CHLOROPLASTIC-RELATED-RELATED"/>
    <property type="match status" value="1"/>
</dbReference>
<dbReference type="RefSeq" id="WP_343818749.1">
    <property type="nucleotide sequence ID" value="NZ_BAAAFA010000012.1"/>
</dbReference>
<dbReference type="Pfam" id="PF22698">
    <property type="entry name" value="Semialdhyde_dhC_1"/>
    <property type="match status" value="1"/>
</dbReference>
<dbReference type="SUPFAM" id="SSF51735">
    <property type="entry name" value="NAD(P)-binding Rossmann-fold domains"/>
    <property type="match status" value="1"/>
</dbReference>
<dbReference type="InterPro" id="IPR023013">
    <property type="entry name" value="AGPR_AS"/>
</dbReference>
<comment type="pathway">
    <text evidence="5">Amino-acid biosynthesis; L-arginine biosynthesis; N(2)-acetyl-L-ornithine from L-glutamate: step 3/4.</text>
</comment>
<keyword evidence="9" id="KW-1185">Reference proteome</keyword>
<gene>
    <name evidence="5 8" type="primary">argC</name>
    <name evidence="8" type="ORF">GCM10009111_31740</name>
</gene>
<dbReference type="EMBL" id="BAAAFA010000012">
    <property type="protein sequence ID" value="GAA0822858.1"/>
    <property type="molecule type" value="Genomic_DNA"/>
</dbReference>
<sequence>MAKARLDSNNSMQKVAVIGASGYAGAELVGLLCQHDGVSIEHLVVSENSSSEGKLFSDLHGRFKTLCDLPLEAFSASWFDCCAVHLDAVFFATPHEFSADWAQAFVDAGVKVFDLSGGFRLKESTDYPKYYGFEHANIDALNSAQYGLAEWQETDIAQTNLIAVPGCYPTASLLGLKPITINKLHVENSLIVVNGISGVSGAGRSASLATNFNEVSLKAYNVLQHRHQPEISQEAHASVIFNPHLAPYKRGLMATVTMQLKEEVSAKQVDMAFQQAYGDKPLIRMVGAWPEIANVEYSPFADIHWQVDEEKHVVVVSCAIDNLLKGAASQALQCFNISLGLPSEYSMLSVTAASSNVKN</sequence>
<organism evidence="8 9">
    <name type="scientific">Colwellia asteriadis</name>
    <dbReference type="NCBI Taxonomy" id="517723"/>
    <lineage>
        <taxon>Bacteria</taxon>
        <taxon>Pseudomonadati</taxon>
        <taxon>Pseudomonadota</taxon>
        <taxon>Gammaproteobacteria</taxon>
        <taxon>Alteromonadales</taxon>
        <taxon>Colwelliaceae</taxon>
        <taxon>Colwellia</taxon>
    </lineage>
</organism>
<dbReference type="CDD" id="cd23934">
    <property type="entry name" value="AGPR_1_C"/>
    <property type="match status" value="1"/>
</dbReference>
<dbReference type="InterPro" id="IPR050085">
    <property type="entry name" value="AGPR"/>
</dbReference>
<dbReference type="PANTHER" id="PTHR32338:SF10">
    <property type="entry name" value="N-ACETYL-GAMMA-GLUTAMYL-PHOSPHATE REDUCTASE, CHLOROPLASTIC-RELATED"/>
    <property type="match status" value="1"/>
</dbReference>
<dbReference type="InterPro" id="IPR036291">
    <property type="entry name" value="NAD(P)-bd_dom_sf"/>
</dbReference>
<evidence type="ECO:0000256" key="3">
    <source>
        <dbReference type="ARBA" id="ARBA00022857"/>
    </source>
</evidence>
<keyword evidence="1 5" id="KW-0055">Arginine biosynthesis</keyword>
<dbReference type="CDD" id="cd17895">
    <property type="entry name" value="AGPR_1_N"/>
    <property type="match status" value="1"/>
</dbReference>
<protein>
    <recommendedName>
        <fullName evidence="5">N-acetyl-gamma-glutamyl-phosphate reductase</fullName>
        <shortName evidence="5">AGPR</shortName>
        <ecNumber evidence="5">1.2.1.38</ecNumber>
    </recommendedName>
    <alternativeName>
        <fullName evidence="5">N-acetyl-glutamate semialdehyde dehydrogenase</fullName>
        <shortName evidence="5">NAGSA dehydrogenase</shortName>
    </alternativeName>
</protein>
<evidence type="ECO:0000256" key="6">
    <source>
        <dbReference type="PROSITE-ProRule" id="PRU10010"/>
    </source>
</evidence>
<comment type="caution">
    <text evidence="8">The sequence shown here is derived from an EMBL/GenBank/DDBJ whole genome shotgun (WGS) entry which is preliminary data.</text>
</comment>
<evidence type="ECO:0000313" key="9">
    <source>
        <dbReference type="Proteomes" id="UP001500021"/>
    </source>
</evidence>
<dbReference type="InterPro" id="IPR058924">
    <property type="entry name" value="AGPR_dimerisation_dom"/>
</dbReference>
<dbReference type="Proteomes" id="UP001500021">
    <property type="component" value="Unassembled WGS sequence"/>
</dbReference>
<dbReference type="SUPFAM" id="SSF55347">
    <property type="entry name" value="Glyceraldehyde-3-phosphate dehydrogenase-like, C-terminal domain"/>
    <property type="match status" value="1"/>
</dbReference>
<feature type="domain" description="Semialdehyde dehydrogenase NAD-binding" evidence="7">
    <location>
        <begin position="14"/>
        <end position="159"/>
    </location>
</feature>
<feature type="active site" evidence="5 6">
    <location>
        <position position="167"/>
    </location>
</feature>
<dbReference type="SMART" id="SM00859">
    <property type="entry name" value="Semialdhyde_dh"/>
    <property type="match status" value="1"/>
</dbReference>
<dbReference type="NCBIfam" id="TIGR01850">
    <property type="entry name" value="argC"/>
    <property type="match status" value="1"/>
</dbReference>
<keyword evidence="3 5" id="KW-0521">NADP</keyword>
<comment type="similarity">
    <text evidence="5">Belongs to the NAGSA dehydrogenase family. Type 1 subfamily.</text>
</comment>
<evidence type="ECO:0000256" key="4">
    <source>
        <dbReference type="ARBA" id="ARBA00023002"/>
    </source>
</evidence>
<dbReference type="HAMAP" id="MF_00150">
    <property type="entry name" value="ArgC_type1"/>
    <property type="match status" value="1"/>
</dbReference>
<name>A0ABN1LAI6_9GAMM</name>
<dbReference type="InterPro" id="IPR000534">
    <property type="entry name" value="Semialdehyde_DH_NAD-bd"/>
</dbReference>
<proteinExistence type="inferred from homology"/>
<comment type="subcellular location">
    <subcellularLocation>
        <location evidence="5">Cytoplasm</location>
    </subcellularLocation>
</comment>
<accession>A0ABN1LAI6</accession>
<keyword evidence="4 5" id="KW-0560">Oxidoreductase</keyword>